<feature type="region of interest" description="Disordered" evidence="1">
    <location>
        <begin position="61"/>
        <end position="134"/>
    </location>
</feature>
<dbReference type="Proteomes" id="UP001221898">
    <property type="component" value="Unassembled WGS sequence"/>
</dbReference>
<sequence>MHHGALVMRVTSKTVQWECTSGRGGGVRVQVKPAAKRPVRVGVRSEHGLVRQVGNEHVLEMSERSNLANSGRAVGGRQEGQQVRGKRLTSASPPRSPLQCTDPRTDERARAPSLALSTCTTALAGDDSETRLRS</sequence>
<reference evidence="2" key="1">
    <citation type="journal article" date="2023" name="Science">
        <title>Genome structures resolve the early diversification of teleost fishes.</title>
        <authorList>
            <person name="Parey E."/>
            <person name="Louis A."/>
            <person name="Montfort J."/>
            <person name="Bouchez O."/>
            <person name="Roques C."/>
            <person name="Iampietro C."/>
            <person name="Lluch J."/>
            <person name="Castinel A."/>
            <person name="Donnadieu C."/>
            <person name="Desvignes T."/>
            <person name="Floi Bucao C."/>
            <person name="Jouanno E."/>
            <person name="Wen M."/>
            <person name="Mejri S."/>
            <person name="Dirks R."/>
            <person name="Jansen H."/>
            <person name="Henkel C."/>
            <person name="Chen W.J."/>
            <person name="Zahm M."/>
            <person name="Cabau C."/>
            <person name="Klopp C."/>
            <person name="Thompson A.W."/>
            <person name="Robinson-Rechavi M."/>
            <person name="Braasch I."/>
            <person name="Lecointre G."/>
            <person name="Bobe J."/>
            <person name="Postlethwait J.H."/>
            <person name="Berthelot C."/>
            <person name="Roest Crollius H."/>
            <person name="Guiguen Y."/>
        </authorList>
    </citation>
    <scope>NUCLEOTIDE SEQUENCE</scope>
    <source>
        <strain evidence="2">NC1722</strain>
    </source>
</reference>
<keyword evidence="3" id="KW-1185">Reference proteome</keyword>
<protein>
    <submittedName>
        <fullName evidence="2">Uncharacterized protein</fullName>
    </submittedName>
</protein>
<accession>A0AAD7RKT3</accession>
<dbReference type="AlphaFoldDB" id="A0AAD7RKT3"/>
<comment type="caution">
    <text evidence="2">The sequence shown here is derived from an EMBL/GenBank/DDBJ whole genome shotgun (WGS) entry which is preliminary data.</text>
</comment>
<dbReference type="EMBL" id="JAINUG010000269">
    <property type="protein sequence ID" value="KAJ8384576.1"/>
    <property type="molecule type" value="Genomic_DNA"/>
</dbReference>
<evidence type="ECO:0000256" key="1">
    <source>
        <dbReference type="SAM" id="MobiDB-lite"/>
    </source>
</evidence>
<evidence type="ECO:0000313" key="2">
    <source>
        <dbReference type="EMBL" id="KAJ8384576.1"/>
    </source>
</evidence>
<evidence type="ECO:0000313" key="3">
    <source>
        <dbReference type="Proteomes" id="UP001221898"/>
    </source>
</evidence>
<name>A0AAD7RKT3_9TELE</name>
<proteinExistence type="predicted"/>
<gene>
    <name evidence="2" type="ORF">AAFF_G00201090</name>
</gene>
<organism evidence="2 3">
    <name type="scientific">Aldrovandia affinis</name>
    <dbReference type="NCBI Taxonomy" id="143900"/>
    <lineage>
        <taxon>Eukaryota</taxon>
        <taxon>Metazoa</taxon>
        <taxon>Chordata</taxon>
        <taxon>Craniata</taxon>
        <taxon>Vertebrata</taxon>
        <taxon>Euteleostomi</taxon>
        <taxon>Actinopterygii</taxon>
        <taxon>Neopterygii</taxon>
        <taxon>Teleostei</taxon>
        <taxon>Notacanthiformes</taxon>
        <taxon>Halosauridae</taxon>
        <taxon>Aldrovandia</taxon>
    </lineage>
</organism>